<feature type="active site" description="Proton acceptor" evidence="2">
    <location>
        <position position="47"/>
    </location>
</feature>
<dbReference type="PROSITE" id="PS00920">
    <property type="entry name" value="NITRIL_CHT_1"/>
    <property type="match status" value="1"/>
</dbReference>
<evidence type="ECO:0000256" key="1">
    <source>
        <dbReference type="ARBA" id="ARBA00008129"/>
    </source>
</evidence>
<dbReference type="AlphaFoldDB" id="A0A916VDY2"/>
<dbReference type="RefSeq" id="WP_201311962.1">
    <property type="nucleotide sequence ID" value="NZ_BLYI01000062.1"/>
</dbReference>
<accession>A0A916VDY2</accession>
<dbReference type="SUPFAM" id="SSF56317">
    <property type="entry name" value="Carbon-nitrogen hydrolase"/>
    <property type="match status" value="1"/>
</dbReference>
<sequence length="331" mass="36600">MTDYPKFKAAAVQAAPVFLDAEATADKACKLIEKAASGGAKLIGFPEGFISGYPWWVWLTDPITGSPLQQKLMENAVEIPGPVVKKLSEAARKNNIYVCISVSEKEGGSLYLTQLWFNPLGDLMGKHRKMKPSGGERLIWGDGEASMMPVFDTEIGRLGGLQCWEHWIPLNIQAMNAKNEQVHVASWPCFVPDDEALTSEAPNEISARFYALATQSYVISSTQIHTQEIYEKMGRLPAYEGFVEYGGGDACIIGPNGKILTEKLPKNAEGLAYADIDLEKIVDCKYQIDPAGHYSNKTLRMLVDQDPQPVVNFAGEEKECSVKYEELQKEK</sequence>
<organism evidence="4 5">
    <name type="scientific">Anaerostipes butyraticus</name>
    <dbReference type="NCBI Taxonomy" id="645466"/>
    <lineage>
        <taxon>Bacteria</taxon>
        <taxon>Bacillati</taxon>
        <taxon>Bacillota</taxon>
        <taxon>Clostridia</taxon>
        <taxon>Lachnospirales</taxon>
        <taxon>Lachnospiraceae</taxon>
        <taxon>Anaerostipes</taxon>
    </lineage>
</organism>
<feature type="domain" description="CN hydrolase" evidence="3">
    <location>
        <begin position="7"/>
        <end position="278"/>
    </location>
</feature>
<evidence type="ECO:0000259" key="3">
    <source>
        <dbReference type="PROSITE" id="PS50263"/>
    </source>
</evidence>
<dbReference type="InterPro" id="IPR000132">
    <property type="entry name" value="Nitrilase/CN_hydratase_CS"/>
</dbReference>
<reference evidence="4" key="1">
    <citation type="submission" date="2020-06" db="EMBL/GenBank/DDBJ databases">
        <title>Characterization of fructooligosaccharide metabolism and fructooligosaccharide-degrading enzymes in human commensal butyrate producers.</title>
        <authorList>
            <person name="Tanno H."/>
            <person name="Fujii T."/>
            <person name="Hirano K."/>
            <person name="Maeno S."/>
            <person name="Tonozuka T."/>
            <person name="Sakamoto M."/>
            <person name="Ohkuma M."/>
            <person name="Tochio T."/>
            <person name="Endo A."/>
        </authorList>
    </citation>
    <scope>NUCLEOTIDE SEQUENCE</scope>
    <source>
        <strain evidence="4">JCM 17466</strain>
    </source>
</reference>
<dbReference type="CDD" id="cd07564">
    <property type="entry name" value="nitrilases_CHs"/>
    <property type="match status" value="1"/>
</dbReference>
<keyword evidence="5" id="KW-1185">Reference proteome</keyword>
<dbReference type="InterPro" id="IPR044149">
    <property type="entry name" value="Nitrilases_CHs"/>
</dbReference>
<dbReference type="PANTHER" id="PTHR46044:SF1">
    <property type="entry name" value="CN HYDROLASE DOMAIN-CONTAINING PROTEIN"/>
    <property type="match status" value="1"/>
</dbReference>
<comment type="similarity">
    <text evidence="1">Belongs to the carbon-nitrogen hydrolase superfamily. Nitrilase family.</text>
</comment>
<gene>
    <name evidence="4" type="ORF">ANBU17_26520</name>
</gene>
<dbReference type="EMBL" id="BLYI01000062">
    <property type="protein sequence ID" value="GFO86305.1"/>
    <property type="molecule type" value="Genomic_DNA"/>
</dbReference>
<proteinExistence type="inferred from homology"/>
<dbReference type="InterPro" id="IPR003010">
    <property type="entry name" value="C-N_Hydrolase"/>
</dbReference>
<dbReference type="InterPro" id="IPR036526">
    <property type="entry name" value="C-N_Hydrolase_sf"/>
</dbReference>
<protein>
    <submittedName>
        <fullName evidence="4">Nitrilase</fullName>
    </submittedName>
</protein>
<comment type="caution">
    <text evidence="4">The sequence shown here is derived from an EMBL/GenBank/DDBJ whole genome shotgun (WGS) entry which is preliminary data.</text>
</comment>
<evidence type="ECO:0000313" key="4">
    <source>
        <dbReference type="EMBL" id="GFO86305.1"/>
    </source>
</evidence>
<evidence type="ECO:0000313" key="5">
    <source>
        <dbReference type="Proteomes" id="UP000613208"/>
    </source>
</evidence>
<name>A0A916VDY2_9FIRM</name>
<dbReference type="Proteomes" id="UP000613208">
    <property type="component" value="Unassembled WGS sequence"/>
</dbReference>
<evidence type="ECO:0000256" key="2">
    <source>
        <dbReference type="PROSITE-ProRule" id="PRU10139"/>
    </source>
</evidence>
<dbReference type="GO" id="GO:0000257">
    <property type="term" value="F:nitrilase activity"/>
    <property type="evidence" value="ECO:0007669"/>
    <property type="project" value="UniProtKB-ARBA"/>
</dbReference>
<dbReference type="PANTHER" id="PTHR46044">
    <property type="entry name" value="NITRILASE"/>
    <property type="match status" value="1"/>
</dbReference>
<dbReference type="Gene3D" id="3.60.110.10">
    <property type="entry name" value="Carbon-nitrogen hydrolase"/>
    <property type="match status" value="1"/>
</dbReference>
<dbReference type="PROSITE" id="PS50263">
    <property type="entry name" value="CN_HYDROLASE"/>
    <property type="match status" value="1"/>
</dbReference>
<dbReference type="Pfam" id="PF00795">
    <property type="entry name" value="CN_hydrolase"/>
    <property type="match status" value="1"/>
</dbReference>